<dbReference type="PROSITE" id="PS51318">
    <property type="entry name" value="TAT"/>
    <property type="match status" value="1"/>
</dbReference>
<keyword evidence="7" id="KW-0408">Iron</keyword>
<keyword evidence="5" id="KW-0732">Signal</keyword>
<sequence>MTGPRRRTVLAAGLTSAAAGLTGCSDPDPAPAPPPVRTAPSVLTGNPVVVAPVRRAAILTAYDISGADLAAPLSALEEHLRGTAATIAVGASLFDGRFPIDRPRLLSQMPAFRADVPDPQWCHGDLLVQAVADDLETLRALTRPSMPGLRRRWSIEGSHPNAPGPGTRNAFGFQEGLGNPDAADRQLMGELVWVQPGDGEPAWCTGGTYQVVRLIQMAMPTWDSDPVAEQERVIGRRKDTGAPLSGQRQTDEPDLDGEAIAVDAHIRLANPRTPDSMAHRILRHGYTYRLSAENTGQIFICYQRDVEKGFATIQRRLAGEAMERYLLPFGGGYFFVLPPAGVRALIG</sequence>
<evidence type="ECO:0000256" key="4">
    <source>
        <dbReference type="ARBA" id="ARBA00022723"/>
    </source>
</evidence>
<dbReference type="NCBIfam" id="TIGR01413">
    <property type="entry name" value="Dyp_perox_fam"/>
    <property type="match status" value="1"/>
</dbReference>
<dbReference type="Proteomes" id="UP000199645">
    <property type="component" value="Unassembled WGS sequence"/>
</dbReference>
<dbReference type="PANTHER" id="PTHR30521:SF4">
    <property type="entry name" value="DEFERROCHELATASE"/>
    <property type="match status" value="1"/>
</dbReference>
<dbReference type="GO" id="GO:0020037">
    <property type="term" value="F:heme binding"/>
    <property type="evidence" value="ECO:0007669"/>
    <property type="project" value="InterPro"/>
</dbReference>
<organism evidence="12 13">
    <name type="scientific">Actinoplanes philippinensis</name>
    <dbReference type="NCBI Taxonomy" id="35752"/>
    <lineage>
        <taxon>Bacteria</taxon>
        <taxon>Bacillati</taxon>
        <taxon>Actinomycetota</taxon>
        <taxon>Actinomycetes</taxon>
        <taxon>Micromonosporales</taxon>
        <taxon>Micromonosporaceae</taxon>
        <taxon>Actinoplanes</taxon>
    </lineage>
</organism>
<gene>
    <name evidence="12" type="ORF">SAMN05421541_108137</name>
</gene>
<evidence type="ECO:0000256" key="8">
    <source>
        <dbReference type="ARBA" id="ARBA00025737"/>
    </source>
</evidence>
<dbReference type="InterPro" id="IPR011008">
    <property type="entry name" value="Dimeric_a/b-barrel"/>
</dbReference>
<dbReference type="STRING" id="35752.SAMN05421541_108137"/>
<evidence type="ECO:0000256" key="1">
    <source>
        <dbReference type="ARBA" id="ARBA00001970"/>
    </source>
</evidence>
<protein>
    <submittedName>
        <fullName evidence="12">Deferrochelatase/peroxidase EfeB</fullName>
    </submittedName>
</protein>
<dbReference type="InterPro" id="IPR006311">
    <property type="entry name" value="TAT_signal"/>
</dbReference>
<evidence type="ECO:0000256" key="5">
    <source>
        <dbReference type="ARBA" id="ARBA00022729"/>
    </source>
</evidence>
<dbReference type="InterPro" id="IPR006314">
    <property type="entry name" value="Dyp_peroxidase"/>
</dbReference>
<feature type="region of interest" description="Disordered" evidence="9">
    <location>
        <begin position="234"/>
        <end position="253"/>
    </location>
</feature>
<dbReference type="Pfam" id="PF20628">
    <property type="entry name" value="Dyp_perox_C"/>
    <property type="match status" value="1"/>
</dbReference>
<dbReference type="SUPFAM" id="SSF54909">
    <property type="entry name" value="Dimeric alpha+beta barrel"/>
    <property type="match status" value="1"/>
</dbReference>
<evidence type="ECO:0000259" key="10">
    <source>
        <dbReference type="Pfam" id="PF04261"/>
    </source>
</evidence>
<evidence type="ECO:0000313" key="12">
    <source>
        <dbReference type="EMBL" id="SFF28469.1"/>
    </source>
</evidence>
<feature type="region of interest" description="Disordered" evidence="9">
    <location>
        <begin position="21"/>
        <end position="40"/>
    </location>
</feature>
<accession>A0A1I2HFR5</accession>
<keyword evidence="2 12" id="KW-0575">Peroxidase</keyword>
<evidence type="ECO:0000256" key="7">
    <source>
        <dbReference type="ARBA" id="ARBA00023004"/>
    </source>
</evidence>
<dbReference type="InterPro" id="IPR048328">
    <property type="entry name" value="Dyp_perox_C"/>
</dbReference>
<dbReference type="InterPro" id="IPR048327">
    <property type="entry name" value="Dyp_perox_N"/>
</dbReference>
<dbReference type="OrthoDB" id="9781066at2"/>
<keyword evidence="3" id="KW-0349">Heme</keyword>
<evidence type="ECO:0000259" key="11">
    <source>
        <dbReference type="Pfam" id="PF20628"/>
    </source>
</evidence>
<comment type="similarity">
    <text evidence="8">Belongs to the DyP-type peroxidase family.</text>
</comment>
<evidence type="ECO:0000256" key="3">
    <source>
        <dbReference type="ARBA" id="ARBA00022617"/>
    </source>
</evidence>
<keyword evidence="13" id="KW-1185">Reference proteome</keyword>
<reference evidence="12 13" key="1">
    <citation type="submission" date="2016-10" db="EMBL/GenBank/DDBJ databases">
        <authorList>
            <person name="de Groot N.N."/>
        </authorList>
    </citation>
    <scope>NUCLEOTIDE SEQUENCE [LARGE SCALE GENOMIC DNA]</scope>
    <source>
        <strain evidence="12 13">DSM 43019</strain>
    </source>
</reference>
<evidence type="ECO:0000256" key="2">
    <source>
        <dbReference type="ARBA" id="ARBA00022559"/>
    </source>
</evidence>
<feature type="domain" description="Dyp-type peroxidase N-terminal" evidence="10">
    <location>
        <begin position="85"/>
        <end position="144"/>
    </location>
</feature>
<name>A0A1I2HFR5_9ACTN</name>
<evidence type="ECO:0000256" key="6">
    <source>
        <dbReference type="ARBA" id="ARBA00023002"/>
    </source>
</evidence>
<dbReference type="GO" id="GO:0004601">
    <property type="term" value="F:peroxidase activity"/>
    <property type="evidence" value="ECO:0007669"/>
    <property type="project" value="UniProtKB-KW"/>
</dbReference>
<dbReference type="GO" id="GO:0046872">
    <property type="term" value="F:metal ion binding"/>
    <property type="evidence" value="ECO:0007669"/>
    <property type="project" value="UniProtKB-KW"/>
</dbReference>
<feature type="compositionally biased region" description="Pro residues" evidence="9">
    <location>
        <begin position="28"/>
        <end position="37"/>
    </location>
</feature>
<dbReference type="GO" id="GO:0005829">
    <property type="term" value="C:cytosol"/>
    <property type="evidence" value="ECO:0007669"/>
    <property type="project" value="TreeGrafter"/>
</dbReference>
<keyword evidence="4" id="KW-0479">Metal-binding</keyword>
<dbReference type="AlphaFoldDB" id="A0A1I2HFR5"/>
<dbReference type="PROSITE" id="PS51404">
    <property type="entry name" value="DYP_PEROXIDASE"/>
    <property type="match status" value="1"/>
</dbReference>
<feature type="domain" description="Dyp-type peroxidase C-terminal" evidence="11">
    <location>
        <begin position="168"/>
        <end position="338"/>
    </location>
</feature>
<evidence type="ECO:0000313" key="13">
    <source>
        <dbReference type="Proteomes" id="UP000199645"/>
    </source>
</evidence>
<dbReference type="RefSeq" id="WP_093616932.1">
    <property type="nucleotide sequence ID" value="NZ_BOMT01000085.1"/>
</dbReference>
<evidence type="ECO:0000256" key="9">
    <source>
        <dbReference type="SAM" id="MobiDB-lite"/>
    </source>
</evidence>
<dbReference type="PANTHER" id="PTHR30521">
    <property type="entry name" value="DEFERROCHELATASE/PEROXIDASE"/>
    <property type="match status" value="1"/>
</dbReference>
<dbReference type="EMBL" id="FONV01000008">
    <property type="protein sequence ID" value="SFF28469.1"/>
    <property type="molecule type" value="Genomic_DNA"/>
</dbReference>
<keyword evidence="6" id="KW-0560">Oxidoreductase</keyword>
<comment type="cofactor">
    <cofactor evidence="1">
        <name>heme b</name>
        <dbReference type="ChEBI" id="CHEBI:60344"/>
    </cofactor>
</comment>
<feature type="region of interest" description="Disordered" evidence="9">
    <location>
        <begin position="156"/>
        <end position="177"/>
    </location>
</feature>
<dbReference type="Pfam" id="PF04261">
    <property type="entry name" value="Dyp_perox_N"/>
    <property type="match status" value="1"/>
</dbReference>
<proteinExistence type="inferred from homology"/>
<dbReference type="PROSITE" id="PS51257">
    <property type="entry name" value="PROKAR_LIPOPROTEIN"/>
    <property type="match status" value="1"/>
</dbReference>